<gene>
    <name evidence="3" type="ORF">LODBEIA_P48280</name>
</gene>
<dbReference type="Pfam" id="PF02373">
    <property type="entry name" value="JmjC"/>
    <property type="match status" value="1"/>
</dbReference>
<dbReference type="InterPro" id="IPR003347">
    <property type="entry name" value="JmjC_dom"/>
</dbReference>
<dbReference type="SMART" id="SM00558">
    <property type="entry name" value="JmjC"/>
    <property type="match status" value="1"/>
</dbReference>
<sequence length="362" mass="42542">MQTRSHTAKLEAIEVEPAYYDHGVPVFKPTFDEFKDFYQFNKAIDKYGLQSGIVRIIPPREWSASLDNIYTKERLSNVCIKNPIVQRINHDGHGVFQSQNVERARKYNIEQWKELSKSYEPPRKRRRSETKRFVSDYNIDTSAFTDERCAELERAYWKGLTYAEPIYGADSLGSLFNDDIKIWNVAKLPNILDLMEEEIPGVNNAYLYAGTWKASFAWHLEDQDLYSINYLHFGAPKQWYSIPQCDREKFFNVMKDLFPDEHKNCSQFLRHKTFIVSPQYLEKRGIKVNHTVHREGEFIITYPYGYHAGFNYDYNLAESVNFALDSWFQFAETTECCQCISDAVSINVDLLRKKFTSSHLRL</sequence>
<dbReference type="GeneID" id="92210024"/>
<dbReference type="Pfam" id="PF02375">
    <property type="entry name" value="JmjN"/>
    <property type="match status" value="1"/>
</dbReference>
<dbReference type="Gene3D" id="2.60.120.650">
    <property type="entry name" value="Cupin"/>
    <property type="match status" value="1"/>
</dbReference>
<dbReference type="PROSITE" id="PS51183">
    <property type="entry name" value="JMJN"/>
    <property type="match status" value="1"/>
</dbReference>
<dbReference type="EMBL" id="OZ022410">
    <property type="protein sequence ID" value="CAK9440959.1"/>
    <property type="molecule type" value="Genomic_DNA"/>
</dbReference>
<evidence type="ECO:0000313" key="3">
    <source>
        <dbReference type="EMBL" id="CAK9440959.1"/>
    </source>
</evidence>
<reference evidence="3 4" key="1">
    <citation type="submission" date="2024-03" db="EMBL/GenBank/DDBJ databases">
        <authorList>
            <person name="Brejova B."/>
        </authorList>
    </citation>
    <scope>NUCLEOTIDE SEQUENCE [LARGE SCALE GENOMIC DNA]</scope>
    <source>
        <strain evidence="3 4">CBS 14171</strain>
    </source>
</reference>
<keyword evidence="4" id="KW-1185">Reference proteome</keyword>
<dbReference type="PANTHER" id="PTHR10694:SF7">
    <property type="entry name" value="[HISTONE H3]-TRIMETHYL-L-LYSINE(9) DEMETHYLASE"/>
    <property type="match status" value="1"/>
</dbReference>
<evidence type="ECO:0000259" key="1">
    <source>
        <dbReference type="PROSITE" id="PS51183"/>
    </source>
</evidence>
<dbReference type="PROSITE" id="PS51184">
    <property type="entry name" value="JMJC"/>
    <property type="match status" value="1"/>
</dbReference>
<evidence type="ECO:0000259" key="2">
    <source>
        <dbReference type="PROSITE" id="PS51184"/>
    </source>
</evidence>
<proteinExistence type="predicted"/>
<dbReference type="RefSeq" id="XP_066831766.1">
    <property type="nucleotide sequence ID" value="XM_066975092.1"/>
</dbReference>
<dbReference type="InterPro" id="IPR003349">
    <property type="entry name" value="JmjN"/>
</dbReference>
<name>A0ABP0ZR17_9ASCO</name>
<organism evidence="3 4">
    <name type="scientific">Lodderomyces beijingensis</name>
    <dbReference type="NCBI Taxonomy" id="1775926"/>
    <lineage>
        <taxon>Eukaryota</taxon>
        <taxon>Fungi</taxon>
        <taxon>Dikarya</taxon>
        <taxon>Ascomycota</taxon>
        <taxon>Saccharomycotina</taxon>
        <taxon>Pichiomycetes</taxon>
        <taxon>Debaryomycetaceae</taxon>
        <taxon>Candida/Lodderomyces clade</taxon>
        <taxon>Lodderomyces</taxon>
    </lineage>
</organism>
<dbReference type="PANTHER" id="PTHR10694">
    <property type="entry name" value="LYSINE-SPECIFIC DEMETHYLASE"/>
    <property type="match status" value="1"/>
</dbReference>
<accession>A0ABP0ZR17</accession>
<dbReference type="SUPFAM" id="SSF51197">
    <property type="entry name" value="Clavaminate synthase-like"/>
    <property type="match status" value="1"/>
</dbReference>
<feature type="domain" description="JmjC" evidence="2">
    <location>
        <begin position="177"/>
        <end position="339"/>
    </location>
</feature>
<protein>
    <submittedName>
        <fullName evidence="3">Uncharacterized protein</fullName>
    </submittedName>
</protein>
<dbReference type="Proteomes" id="UP001497383">
    <property type="component" value="Chromosome 6"/>
</dbReference>
<evidence type="ECO:0000313" key="4">
    <source>
        <dbReference type="Proteomes" id="UP001497383"/>
    </source>
</evidence>
<dbReference type="SMART" id="SM00545">
    <property type="entry name" value="JmjN"/>
    <property type="match status" value="1"/>
</dbReference>
<feature type="domain" description="JmjN" evidence="1">
    <location>
        <begin position="24"/>
        <end position="65"/>
    </location>
</feature>